<sequence length="268" mass="26708">MAPNPSTLLLLSLLTISTHASQEFYHFQKRDYATEVCNPNTTTTADPLPPCIEIQNIESACTPNGTQQIDYVAHAECMCGGSYFSEWTGCQDCLYFHGQRTEREEAFYESVASAASHSLCDFLTSSSSGAGAAAPTTDFAAIFSAVEATMTQPTTGGTVSNDQAPGKTAVSLYYTFSGSQGPGAITGSAAEATATATTAASSVASEVSSGSSSSKGGSSKSKTSAGASSEATGTAASSTTSTGGSAASSGVAGGVLLGLAGLAVAAGL</sequence>
<keyword evidence="2" id="KW-0732">Signal</keyword>
<evidence type="ECO:0000256" key="1">
    <source>
        <dbReference type="SAM" id="MobiDB-lite"/>
    </source>
</evidence>
<evidence type="ECO:0000313" key="3">
    <source>
        <dbReference type="EMBL" id="KUI74362.1"/>
    </source>
</evidence>
<proteinExistence type="predicted"/>
<feature type="signal peptide" evidence="2">
    <location>
        <begin position="1"/>
        <end position="20"/>
    </location>
</feature>
<protein>
    <submittedName>
        <fullName evidence="3">Uncharacterized protein</fullName>
    </submittedName>
</protein>
<dbReference type="OrthoDB" id="4331875at2759"/>
<reference evidence="3" key="1">
    <citation type="submission" date="2014-12" db="EMBL/GenBank/DDBJ databases">
        <title>Genome Sequence of Valsa Canker Pathogens Uncovers a Specific Adaption of Colonization on Woody Bark.</title>
        <authorList>
            <person name="Yin Z."/>
            <person name="Liu H."/>
            <person name="Gao X."/>
            <person name="Li Z."/>
            <person name="Song N."/>
            <person name="Ke X."/>
            <person name="Dai Q."/>
            <person name="Wu Y."/>
            <person name="Sun Y."/>
            <person name="Xu J.-R."/>
            <person name="Kang Z.K."/>
            <person name="Wang L."/>
            <person name="Huang L."/>
        </authorList>
    </citation>
    <scope>NUCLEOTIDE SEQUENCE [LARGE SCALE GENOMIC DNA]</scope>
    <source>
        <strain evidence="3">03-8</strain>
    </source>
</reference>
<dbReference type="Proteomes" id="UP000078559">
    <property type="component" value="Chromosome 12"/>
</dbReference>
<organism evidence="3 4">
    <name type="scientific">Cytospora mali</name>
    <name type="common">Apple Valsa canker fungus</name>
    <name type="synonym">Valsa mali</name>
    <dbReference type="NCBI Taxonomy" id="578113"/>
    <lineage>
        <taxon>Eukaryota</taxon>
        <taxon>Fungi</taxon>
        <taxon>Dikarya</taxon>
        <taxon>Ascomycota</taxon>
        <taxon>Pezizomycotina</taxon>
        <taxon>Sordariomycetes</taxon>
        <taxon>Sordariomycetidae</taxon>
        <taxon>Diaporthales</taxon>
        <taxon>Cytosporaceae</taxon>
        <taxon>Cytospora</taxon>
    </lineage>
</organism>
<name>A0A194WDE2_CYTMA</name>
<feature type="region of interest" description="Disordered" evidence="1">
    <location>
        <begin position="201"/>
        <end position="245"/>
    </location>
</feature>
<accession>A0A194WDE2</accession>
<feature type="chain" id="PRO_5008267431" evidence="2">
    <location>
        <begin position="21"/>
        <end position="268"/>
    </location>
</feature>
<keyword evidence="4" id="KW-1185">Reference proteome</keyword>
<evidence type="ECO:0000313" key="4">
    <source>
        <dbReference type="Proteomes" id="UP000078559"/>
    </source>
</evidence>
<dbReference type="EMBL" id="CM003109">
    <property type="protein sequence ID" value="KUI74362.1"/>
    <property type="molecule type" value="Genomic_DNA"/>
</dbReference>
<gene>
    <name evidence="3" type="ORF">VM1G_09874</name>
</gene>
<dbReference type="AlphaFoldDB" id="A0A194WDE2"/>
<evidence type="ECO:0000256" key="2">
    <source>
        <dbReference type="SAM" id="SignalP"/>
    </source>
</evidence>